<dbReference type="EC" id="5.2.1.8" evidence="6"/>
<reference evidence="9 10" key="1">
    <citation type="submission" date="2019-07" db="EMBL/GenBank/DDBJ databases">
        <title>Luteimonas sp. YD-1 nov., isolated from acidic soil.</title>
        <authorList>
            <person name="Zhou J."/>
        </authorList>
    </citation>
    <scope>NUCLEOTIDE SEQUENCE [LARGE SCALE GENOMIC DNA]</scope>
    <source>
        <strain evidence="9 10">YD-1</strain>
    </source>
</reference>
<dbReference type="GO" id="GO:0006457">
    <property type="term" value="P:protein folding"/>
    <property type="evidence" value="ECO:0007669"/>
    <property type="project" value="InterPro"/>
</dbReference>
<evidence type="ECO:0000256" key="4">
    <source>
        <dbReference type="ARBA" id="ARBA00023235"/>
    </source>
</evidence>
<dbReference type="InterPro" id="IPR001179">
    <property type="entry name" value="PPIase_FKBP_dom"/>
</dbReference>
<dbReference type="PROSITE" id="PS50059">
    <property type="entry name" value="FKBP_PPIASE"/>
    <property type="match status" value="1"/>
</dbReference>
<evidence type="ECO:0000313" key="9">
    <source>
        <dbReference type="EMBL" id="TWT20654.1"/>
    </source>
</evidence>
<dbReference type="PANTHER" id="PTHR43811">
    <property type="entry name" value="FKBP-TYPE PEPTIDYL-PROLYL CIS-TRANS ISOMERASE FKPA"/>
    <property type="match status" value="1"/>
</dbReference>
<comment type="caution">
    <text evidence="9">The sequence shown here is derived from an EMBL/GenBank/DDBJ whole genome shotgun (WGS) entry which is preliminary data.</text>
</comment>
<dbReference type="Pfam" id="PF01346">
    <property type="entry name" value="FKBP_N"/>
    <property type="match status" value="1"/>
</dbReference>
<name>A0A5C5U409_9GAMM</name>
<proteinExistence type="inferred from homology"/>
<dbReference type="InterPro" id="IPR036944">
    <property type="entry name" value="PPIase_FKBP_N_sf"/>
</dbReference>
<dbReference type="OrthoDB" id="9814548at2"/>
<dbReference type="Pfam" id="PF00254">
    <property type="entry name" value="FKBP_C"/>
    <property type="match status" value="1"/>
</dbReference>
<feature type="domain" description="PPIase FKBP-type" evidence="8">
    <location>
        <begin position="146"/>
        <end position="237"/>
    </location>
</feature>
<dbReference type="EMBL" id="VOHE01000002">
    <property type="protein sequence ID" value="TWT20654.1"/>
    <property type="molecule type" value="Genomic_DNA"/>
</dbReference>
<evidence type="ECO:0000256" key="6">
    <source>
        <dbReference type="RuleBase" id="RU003915"/>
    </source>
</evidence>
<dbReference type="GO" id="GO:0003755">
    <property type="term" value="F:peptidyl-prolyl cis-trans isomerase activity"/>
    <property type="evidence" value="ECO:0007669"/>
    <property type="project" value="UniProtKB-UniRule"/>
</dbReference>
<gene>
    <name evidence="9" type="ORF">FQY79_04805</name>
</gene>
<dbReference type="Gene3D" id="1.10.287.460">
    <property type="entry name" value="Peptidyl-prolyl cis-trans isomerase, FKBP-type, N-terminal domain"/>
    <property type="match status" value="1"/>
</dbReference>
<dbReference type="Proteomes" id="UP000315949">
    <property type="component" value="Unassembled WGS sequence"/>
</dbReference>
<dbReference type="RefSeq" id="WP_146311312.1">
    <property type="nucleotide sequence ID" value="NZ_VOHE01000002.1"/>
</dbReference>
<dbReference type="AlphaFoldDB" id="A0A5C5U409"/>
<keyword evidence="7" id="KW-0732">Signal</keyword>
<keyword evidence="3 5" id="KW-0697">Rotamase</keyword>
<protein>
    <recommendedName>
        <fullName evidence="6">Peptidyl-prolyl cis-trans isomerase</fullName>
        <ecNumber evidence="6">5.2.1.8</ecNumber>
    </recommendedName>
</protein>
<feature type="signal peptide" evidence="7">
    <location>
        <begin position="1"/>
        <end position="22"/>
    </location>
</feature>
<evidence type="ECO:0000313" key="10">
    <source>
        <dbReference type="Proteomes" id="UP000315949"/>
    </source>
</evidence>
<accession>A0A5C5U409</accession>
<sequence>MKVRLLAASLAAMTLVSAAASAQDTTSERGKLSYAIGFNTGVELAELAARGEQVDVNTVIKAIQDAYAKKQPAVPVEELKTAVENMQKRQQAKLEAEFARLASENKAQSDAFLAQNRAKQGVQTLPGSTVQYRVIEAGSGAKPTQNSDVVLNYRGTLPDGTVFVDTNQAPEGQQAGPVTLKVSQIPLVGLREALLQMPTGARWEVVLPGDKAYGTDMRAGRMVNQAVVFDVKLVSVK</sequence>
<evidence type="ECO:0000256" key="5">
    <source>
        <dbReference type="PROSITE-ProRule" id="PRU00277"/>
    </source>
</evidence>
<evidence type="ECO:0000256" key="1">
    <source>
        <dbReference type="ARBA" id="ARBA00000971"/>
    </source>
</evidence>
<dbReference type="SUPFAM" id="SSF54534">
    <property type="entry name" value="FKBP-like"/>
    <property type="match status" value="1"/>
</dbReference>
<evidence type="ECO:0000259" key="8">
    <source>
        <dbReference type="PROSITE" id="PS50059"/>
    </source>
</evidence>
<organism evidence="9 10">
    <name type="scientific">Luteimonas wenzhouensis</name>
    <dbReference type="NCBI Taxonomy" id="2599615"/>
    <lineage>
        <taxon>Bacteria</taxon>
        <taxon>Pseudomonadati</taxon>
        <taxon>Pseudomonadota</taxon>
        <taxon>Gammaproteobacteria</taxon>
        <taxon>Lysobacterales</taxon>
        <taxon>Lysobacteraceae</taxon>
        <taxon>Luteimonas</taxon>
    </lineage>
</organism>
<evidence type="ECO:0000256" key="2">
    <source>
        <dbReference type="ARBA" id="ARBA00006577"/>
    </source>
</evidence>
<dbReference type="InterPro" id="IPR000774">
    <property type="entry name" value="PPIase_FKBP_N"/>
</dbReference>
<feature type="chain" id="PRO_5023030561" description="Peptidyl-prolyl cis-trans isomerase" evidence="7">
    <location>
        <begin position="23"/>
        <end position="237"/>
    </location>
</feature>
<keyword evidence="4 5" id="KW-0413">Isomerase</keyword>
<evidence type="ECO:0000256" key="7">
    <source>
        <dbReference type="SAM" id="SignalP"/>
    </source>
</evidence>
<evidence type="ECO:0000256" key="3">
    <source>
        <dbReference type="ARBA" id="ARBA00023110"/>
    </source>
</evidence>
<dbReference type="PANTHER" id="PTHR43811:SF23">
    <property type="entry name" value="FKBP-TYPE 22 KDA PEPTIDYL-PROLYL CIS-TRANS ISOMERASE"/>
    <property type="match status" value="1"/>
</dbReference>
<dbReference type="Gene3D" id="3.10.50.40">
    <property type="match status" value="1"/>
</dbReference>
<comment type="catalytic activity">
    <reaction evidence="1 5 6">
        <text>[protein]-peptidylproline (omega=180) = [protein]-peptidylproline (omega=0)</text>
        <dbReference type="Rhea" id="RHEA:16237"/>
        <dbReference type="Rhea" id="RHEA-COMP:10747"/>
        <dbReference type="Rhea" id="RHEA-COMP:10748"/>
        <dbReference type="ChEBI" id="CHEBI:83833"/>
        <dbReference type="ChEBI" id="CHEBI:83834"/>
        <dbReference type="EC" id="5.2.1.8"/>
    </reaction>
</comment>
<dbReference type="InterPro" id="IPR046357">
    <property type="entry name" value="PPIase_dom_sf"/>
</dbReference>
<keyword evidence="10" id="KW-1185">Reference proteome</keyword>
<comment type="similarity">
    <text evidence="2 6">Belongs to the FKBP-type PPIase family.</text>
</comment>